<evidence type="ECO:0000313" key="1">
    <source>
        <dbReference type="EMBL" id="CAD6205031.1"/>
    </source>
</evidence>
<dbReference type="Proteomes" id="UP000604825">
    <property type="component" value="Unassembled WGS sequence"/>
</dbReference>
<protein>
    <submittedName>
        <fullName evidence="1">Uncharacterized protein</fullName>
    </submittedName>
</protein>
<organism evidence="1 2">
    <name type="scientific">Miscanthus lutarioriparius</name>
    <dbReference type="NCBI Taxonomy" id="422564"/>
    <lineage>
        <taxon>Eukaryota</taxon>
        <taxon>Viridiplantae</taxon>
        <taxon>Streptophyta</taxon>
        <taxon>Embryophyta</taxon>
        <taxon>Tracheophyta</taxon>
        <taxon>Spermatophyta</taxon>
        <taxon>Magnoliopsida</taxon>
        <taxon>Liliopsida</taxon>
        <taxon>Poales</taxon>
        <taxon>Poaceae</taxon>
        <taxon>PACMAD clade</taxon>
        <taxon>Panicoideae</taxon>
        <taxon>Andropogonodae</taxon>
        <taxon>Andropogoneae</taxon>
        <taxon>Saccharinae</taxon>
        <taxon>Miscanthus</taxon>
    </lineage>
</organism>
<keyword evidence="2" id="KW-1185">Reference proteome</keyword>
<gene>
    <name evidence="1" type="ORF">NCGR_LOCUS2885</name>
</gene>
<accession>A0A811M8Q2</accession>
<comment type="caution">
    <text evidence="1">The sequence shown here is derived from an EMBL/GenBank/DDBJ whole genome shotgun (WGS) entry which is preliminary data.</text>
</comment>
<sequence length="219" mass="23592">MESGCASIVYAPMSNMSHARCERKRRQIAQEIRPGEPGKCGVLSSVSARCRVCHAYLAYPVPPPLAVASHYCSPTLHNLGTQILNNIWGHQVHRETFTILALRSLVVSRKGSFPTVRGKMVSGSAVERQAGPLRYAVAVLYHGTGSSGGGSRHQQSRLGLCAANLSPRMHGRALRAMGWEGFSAAAAWLLLLVSWETQGGRPAGREVVVRAVGLRRASV</sequence>
<reference evidence="1" key="1">
    <citation type="submission" date="2020-10" db="EMBL/GenBank/DDBJ databases">
        <authorList>
            <person name="Han B."/>
            <person name="Lu T."/>
            <person name="Zhao Q."/>
            <person name="Huang X."/>
            <person name="Zhao Y."/>
        </authorList>
    </citation>
    <scope>NUCLEOTIDE SEQUENCE</scope>
</reference>
<evidence type="ECO:0000313" key="2">
    <source>
        <dbReference type="Proteomes" id="UP000604825"/>
    </source>
</evidence>
<dbReference type="EMBL" id="CAJGYO010000001">
    <property type="protein sequence ID" value="CAD6205031.1"/>
    <property type="molecule type" value="Genomic_DNA"/>
</dbReference>
<name>A0A811M8Q2_9POAL</name>
<dbReference type="AlphaFoldDB" id="A0A811M8Q2"/>
<proteinExistence type="predicted"/>